<dbReference type="NCBIfam" id="TIGR01484">
    <property type="entry name" value="HAD-SF-IIB"/>
    <property type="match status" value="1"/>
</dbReference>
<protein>
    <submittedName>
        <fullName evidence="1">Hydrolase</fullName>
    </submittedName>
</protein>
<dbReference type="CDD" id="cd07516">
    <property type="entry name" value="HAD_Pase"/>
    <property type="match status" value="1"/>
</dbReference>
<dbReference type="PANTHER" id="PTHR10000">
    <property type="entry name" value="PHOSPHOSERINE PHOSPHATASE"/>
    <property type="match status" value="1"/>
</dbReference>
<organism evidence="1 2">
    <name type="scientific">Mesobacillus subterraneus</name>
    <dbReference type="NCBI Taxonomy" id="285983"/>
    <lineage>
        <taxon>Bacteria</taxon>
        <taxon>Bacillati</taxon>
        <taxon>Bacillota</taxon>
        <taxon>Bacilli</taxon>
        <taxon>Bacillales</taxon>
        <taxon>Bacillaceae</taxon>
        <taxon>Mesobacillus</taxon>
    </lineage>
</organism>
<dbReference type="GO" id="GO:0016791">
    <property type="term" value="F:phosphatase activity"/>
    <property type="evidence" value="ECO:0007669"/>
    <property type="project" value="TreeGrafter"/>
</dbReference>
<name>A0A0D6Z9J5_9BACI</name>
<dbReference type="GO" id="GO:0005829">
    <property type="term" value="C:cytosol"/>
    <property type="evidence" value="ECO:0007669"/>
    <property type="project" value="TreeGrafter"/>
</dbReference>
<dbReference type="RefSeq" id="WP_044393657.1">
    <property type="nucleotide sequence ID" value="NZ_JXIQ01000085.1"/>
</dbReference>
<dbReference type="InterPro" id="IPR000150">
    <property type="entry name" value="Cof"/>
</dbReference>
<dbReference type="SUPFAM" id="SSF56784">
    <property type="entry name" value="HAD-like"/>
    <property type="match status" value="1"/>
</dbReference>
<dbReference type="SFLD" id="SFLDG01140">
    <property type="entry name" value="C2.B:_Phosphomannomutase_and_P"/>
    <property type="match status" value="1"/>
</dbReference>
<dbReference type="InterPro" id="IPR006379">
    <property type="entry name" value="HAD-SF_hydro_IIB"/>
</dbReference>
<sequence length="286" mass="30933">MIKCIATDMDGTLLTATQKIPLENRKAIISAKEQGVEVVVATGRSYHEAKFVVEEAGLKLPMICVNGAEVRSEAGEVIASSPLDKAIASQAALRLVESGVYFEVYTNEGTFTEDIDKAVSTIVDIFSTANPEVPIEQIAASAEERLHKGLITKVDHYDELFEDDQYEIYKLLAFSLDDAKLDAARIGLKEIAGLAVSSSGRENIEISSLEAQKGIALGKFVQSRGITLEETMAIGDHFNDVSMLERVGKSVAMGNAVEEIKALCDEVTMTNEECGVAKAIRKVLTD</sequence>
<accession>A0A0D6Z9J5</accession>
<dbReference type="AlphaFoldDB" id="A0A0D6Z9J5"/>
<dbReference type="Gene3D" id="3.30.1240.10">
    <property type="match status" value="1"/>
</dbReference>
<evidence type="ECO:0000313" key="2">
    <source>
        <dbReference type="Proteomes" id="UP000032512"/>
    </source>
</evidence>
<keyword evidence="1" id="KW-0378">Hydrolase</keyword>
<dbReference type="Pfam" id="PF08282">
    <property type="entry name" value="Hydrolase_3"/>
    <property type="match status" value="1"/>
</dbReference>
<dbReference type="GO" id="GO:0000287">
    <property type="term" value="F:magnesium ion binding"/>
    <property type="evidence" value="ECO:0007669"/>
    <property type="project" value="TreeGrafter"/>
</dbReference>
<comment type="caution">
    <text evidence="1">The sequence shown here is derived from an EMBL/GenBank/DDBJ whole genome shotgun (WGS) entry which is preliminary data.</text>
</comment>
<dbReference type="InterPro" id="IPR036412">
    <property type="entry name" value="HAD-like_sf"/>
</dbReference>
<dbReference type="SFLD" id="SFLDS00003">
    <property type="entry name" value="Haloacid_Dehalogenase"/>
    <property type="match status" value="1"/>
</dbReference>
<dbReference type="PATRIC" id="fig|285983.3.peg.704"/>
<proteinExistence type="predicted"/>
<dbReference type="NCBIfam" id="TIGR00099">
    <property type="entry name" value="Cof-subfamily"/>
    <property type="match status" value="1"/>
</dbReference>
<reference evidence="1 2" key="1">
    <citation type="submission" date="2015-01" db="EMBL/GenBank/DDBJ databases">
        <title>Draft genome sequences of the supercritical CO2 tolerant bacteria Bacillus subterraneus MITOT1 and Bacillus cereus MIT0214.</title>
        <authorList>
            <person name="Peet K.C."/>
            <person name="Thompson J.R."/>
        </authorList>
    </citation>
    <scope>NUCLEOTIDE SEQUENCE [LARGE SCALE GENOMIC DNA]</scope>
    <source>
        <strain evidence="1 2">MITOT1</strain>
    </source>
</reference>
<gene>
    <name evidence="1" type="ORF">UB32_10705</name>
</gene>
<dbReference type="Gene3D" id="3.40.50.1000">
    <property type="entry name" value="HAD superfamily/HAD-like"/>
    <property type="match status" value="1"/>
</dbReference>
<dbReference type="EMBL" id="JXIQ01000085">
    <property type="protein sequence ID" value="KIY22020.1"/>
    <property type="molecule type" value="Genomic_DNA"/>
</dbReference>
<dbReference type="PANTHER" id="PTHR10000:SF55">
    <property type="entry name" value="5-AMINO-6-(5-PHOSPHO-D-RIBITYLAMINO)URACIL PHOSPHATASE YCSE"/>
    <property type="match status" value="1"/>
</dbReference>
<keyword evidence="2" id="KW-1185">Reference proteome</keyword>
<dbReference type="Proteomes" id="UP000032512">
    <property type="component" value="Unassembled WGS sequence"/>
</dbReference>
<evidence type="ECO:0000313" key="1">
    <source>
        <dbReference type="EMBL" id="KIY22020.1"/>
    </source>
</evidence>
<dbReference type="OrthoDB" id="9806027at2"/>
<dbReference type="InterPro" id="IPR023214">
    <property type="entry name" value="HAD_sf"/>
</dbReference>